<accession>A0A165G3M7</accession>
<protein>
    <submittedName>
        <fullName evidence="1">Uncharacterized protein</fullName>
    </submittedName>
</protein>
<dbReference type="GeneID" id="28900376"/>
<name>A0A165G3M7_XYLHT</name>
<sequence>MGLKVLRGSGGTLTLALLSTAFSPIRKKKFASPYRILTENLRMRKASLEVDWAFNLLFSHYYLTQEQQKSNAK</sequence>
<dbReference type="Proteomes" id="UP000076632">
    <property type="component" value="Unassembled WGS sequence"/>
</dbReference>
<dbReference type="RefSeq" id="XP_018187256.1">
    <property type="nucleotide sequence ID" value="XM_018335239.1"/>
</dbReference>
<evidence type="ECO:0000313" key="2">
    <source>
        <dbReference type="Proteomes" id="UP000076632"/>
    </source>
</evidence>
<evidence type="ECO:0000313" key="1">
    <source>
        <dbReference type="EMBL" id="KZF21701.1"/>
    </source>
</evidence>
<organism evidence="1 2">
    <name type="scientific">Xylona heveae (strain CBS 132557 / TC161)</name>
    <dbReference type="NCBI Taxonomy" id="1328760"/>
    <lineage>
        <taxon>Eukaryota</taxon>
        <taxon>Fungi</taxon>
        <taxon>Dikarya</taxon>
        <taxon>Ascomycota</taxon>
        <taxon>Pezizomycotina</taxon>
        <taxon>Xylonomycetes</taxon>
        <taxon>Xylonales</taxon>
        <taxon>Xylonaceae</taxon>
        <taxon>Xylona</taxon>
    </lineage>
</organism>
<dbReference type="AlphaFoldDB" id="A0A165G3M7"/>
<gene>
    <name evidence="1" type="ORF">L228DRAFT_269159</name>
</gene>
<reference evidence="1 2" key="1">
    <citation type="journal article" date="2016" name="Fungal Biol.">
        <title>The genome of Xylona heveae provides a window into fungal endophytism.</title>
        <authorList>
            <person name="Gazis R."/>
            <person name="Kuo A."/>
            <person name="Riley R."/>
            <person name="LaButti K."/>
            <person name="Lipzen A."/>
            <person name="Lin J."/>
            <person name="Amirebrahimi M."/>
            <person name="Hesse C.N."/>
            <person name="Spatafora J.W."/>
            <person name="Henrissat B."/>
            <person name="Hainaut M."/>
            <person name="Grigoriev I.V."/>
            <person name="Hibbett D.S."/>
        </authorList>
    </citation>
    <scope>NUCLEOTIDE SEQUENCE [LARGE SCALE GENOMIC DNA]</scope>
    <source>
        <strain evidence="1 2">TC161</strain>
    </source>
</reference>
<proteinExistence type="predicted"/>
<keyword evidence="2" id="KW-1185">Reference proteome</keyword>
<dbReference type="EMBL" id="KV407460">
    <property type="protein sequence ID" value="KZF21701.1"/>
    <property type="molecule type" value="Genomic_DNA"/>
</dbReference>
<dbReference type="InParanoid" id="A0A165G3M7"/>